<dbReference type="Pfam" id="PF04203">
    <property type="entry name" value="Sortase"/>
    <property type="match status" value="1"/>
</dbReference>
<dbReference type="AlphaFoldDB" id="A0A1G2LAV8"/>
<name>A0A1G2LAV8_9BACT</name>
<accession>A0A1G2LAV8</accession>
<evidence type="ECO:0000256" key="1">
    <source>
        <dbReference type="ARBA" id="ARBA00022801"/>
    </source>
</evidence>
<dbReference type="SUPFAM" id="SSF63817">
    <property type="entry name" value="Sortase"/>
    <property type="match status" value="1"/>
</dbReference>
<sequence length="238" mass="25723">MNLISYQRDMHRAATGPGRWFRRTGRMLLTWILLAVPLAALSYAAGFAPAGVREFGDAFMAALVGDASVNDSPSLVRGDLMTTAVAEGSRILIPSVGIDAPIVTPASADLDVLNDSLLQGAVRYPGSALPGQDGNVFLFGHSTGIAVVHNQAFRTFNRLGAVEPGDIIRIRSGTREYWYRARSRALVHADAASIDLRAVPGTRLLTLSTCNVFGKKDDRIVIEAEFVKSFTLRSFMLD</sequence>
<dbReference type="InterPro" id="IPR005754">
    <property type="entry name" value="Sortase"/>
</dbReference>
<reference evidence="2 3" key="1">
    <citation type="journal article" date="2016" name="Nat. Commun.">
        <title>Thousands of microbial genomes shed light on interconnected biogeochemical processes in an aquifer system.</title>
        <authorList>
            <person name="Anantharaman K."/>
            <person name="Brown C.T."/>
            <person name="Hug L.A."/>
            <person name="Sharon I."/>
            <person name="Castelle C.J."/>
            <person name="Probst A.J."/>
            <person name="Thomas B.C."/>
            <person name="Singh A."/>
            <person name="Wilkins M.J."/>
            <person name="Karaoz U."/>
            <person name="Brodie E.L."/>
            <person name="Williams K.H."/>
            <person name="Hubbard S.S."/>
            <person name="Banfield J.F."/>
        </authorList>
    </citation>
    <scope>NUCLEOTIDE SEQUENCE [LARGE SCALE GENOMIC DNA]</scope>
</reference>
<protein>
    <recommendedName>
        <fullName evidence="4">Sortase</fullName>
    </recommendedName>
</protein>
<dbReference type="GO" id="GO:0016787">
    <property type="term" value="F:hydrolase activity"/>
    <property type="evidence" value="ECO:0007669"/>
    <property type="project" value="UniProtKB-KW"/>
</dbReference>
<dbReference type="InterPro" id="IPR023365">
    <property type="entry name" value="Sortase_dom-sf"/>
</dbReference>
<dbReference type="NCBIfam" id="TIGR01076">
    <property type="entry name" value="sortase_fam"/>
    <property type="match status" value="1"/>
</dbReference>
<comment type="caution">
    <text evidence="2">The sequence shown here is derived from an EMBL/GenBank/DDBJ whole genome shotgun (WGS) entry which is preliminary data.</text>
</comment>
<evidence type="ECO:0000313" key="3">
    <source>
        <dbReference type="Proteomes" id="UP000178977"/>
    </source>
</evidence>
<gene>
    <name evidence="2" type="ORF">A3A44_01795</name>
</gene>
<dbReference type="Proteomes" id="UP000178977">
    <property type="component" value="Unassembled WGS sequence"/>
</dbReference>
<proteinExistence type="predicted"/>
<dbReference type="STRING" id="1802281.A3A44_01795"/>
<dbReference type="Gene3D" id="2.40.260.10">
    <property type="entry name" value="Sortase"/>
    <property type="match status" value="1"/>
</dbReference>
<organism evidence="2 3">
    <name type="scientific">Candidatus Sungbacteria bacterium RIFCSPLOWO2_01_FULL_60_25</name>
    <dbReference type="NCBI Taxonomy" id="1802281"/>
    <lineage>
        <taxon>Bacteria</taxon>
        <taxon>Candidatus Sungiibacteriota</taxon>
    </lineage>
</organism>
<dbReference type="EMBL" id="MHQT01000035">
    <property type="protein sequence ID" value="OHA08757.1"/>
    <property type="molecule type" value="Genomic_DNA"/>
</dbReference>
<evidence type="ECO:0008006" key="4">
    <source>
        <dbReference type="Google" id="ProtNLM"/>
    </source>
</evidence>
<keyword evidence="1" id="KW-0378">Hydrolase</keyword>
<evidence type="ECO:0000313" key="2">
    <source>
        <dbReference type="EMBL" id="OHA08757.1"/>
    </source>
</evidence>